<dbReference type="AlphaFoldDB" id="A0AAV2FVL5"/>
<feature type="region of interest" description="Disordered" evidence="1">
    <location>
        <begin position="151"/>
        <end position="191"/>
    </location>
</feature>
<feature type="compositionally biased region" description="Basic and acidic residues" evidence="1">
    <location>
        <begin position="1"/>
        <end position="11"/>
    </location>
</feature>
<evidence type="ECO:0000256" key="1">
    <source>
        <dbReference type="SAM" id="MobiDB-lite"/>
    </source>
</evidence>
<feature type="region of interest" description="Disordered" evidence="1">
    <location>
        <begin position="53"/>
        <end position="87"/>
    </location>
</feature>
<organism evidence="2 3">
    <name type="scientific">Linum trigynum</name>
    <dbReference type="NCBI Taxonomy" id="586398"/>
    <lineage>
        <taxon>Eukaryota</taxon>
        <taxon>Viridiplantae</taxon>
        <taxon>Streptophyta</taxon>
        <taxon>Embryophyta</taxon>
        <taxon>Tracheophyta</taxon>
        <taxon>Spermatophyta</taxon>
        <taxon>Magnoliopsida</taxon>
        <taxon>eudicotyledons</taxon>
        <taxon>Gunneridae</taxon>
        <taxon>Pentapetalae</taxon>
        <taxon>rosids</taxon>
        <taxon>fabids</taxon>
        <taxon>Malpighiales</taxon>
        <taxon>Linaceae</taxon>
        <taxon>Linum</taxon>
    </lineage>
</organism>
<accession>A0AAV2FVL5</accession>
<feature type="region of interest" description="Disordered" evidence="1">
    <location>
        <begin position="1"/>
        <end position="20"/>
    </location>
</feature>
<reference evidence="2 3" key="1">
    <citation type="submission" date="2024-04" db="EMBL/GenBank/DDBJ databases">
        <authorList>
            <person name="Fracassetti M."/>
        </authorList>
    </citation>
    <scope>NUCLEOTIDE SEQUENCE [LARGE SCALE GENOMIC DNA]</scope>
</reference>
<name>A0AAV2FVL5_9ROSI</name>
<evidence type="ECO:0000313" key="3">
    <source>
        <dbReference type="Proteomes" id="UP001497516"/>
    </source>
</evidence>
<feature type="compositionally biased region" description="Pro residues" evidence="1">
    <location>
        <begin position="152"/>
        <end position="164"/>
    </location>
</feature>
<sequence>MSQLDYHHDQVADGDGGGGGFFSFSASNGFDRVQQQQQHIAQQMMRRDKLRVQAEYPPPPPSLDEEESATADGGFHHHRHLQQPQQQQVCETTGMLFEMFNFSPTGGPPVVPTSVHLLDHHHDHDNQTDFHHQIIPSTIYADSAAAQLFLSNPPPRSIPSPPQHPITRFSWVPDSEIGGRVEASQGRLNRD</sequence>
<dbReference type="EMBL" id="OZ034820">
    <property type="protein sequence ID" value="CAL1402007.1"/>
    <property type="molecule type" value="Genomic_DNA"/>
</dbReference>
<proteinExistence type="predicted"/>
<evidence type="ECO:0000313" key="2">
    <source>
        <dbReference type="EMBL" id="CAL1402007.1"/>
    </source>
</evidence>
<protein>
    <submittedName>
        <fullName evidence="2">Uncharacterized protein</fullName>
    </submittedName>
</protein>
<keyword evidence="3" id="KW-1185">Reference proteome</keyword>
<gene>
    <name evidence="2" type="ORF">LTRI10_LOCUS42041</name>
</gene>
<dbReference type="Proteomes" id="UP001497516">
    <property type="component" value="Chromosome 7"/>
</dbReference>